<evidence type="ECO:0000313" key="4">
    <source>
        <dbReference type="Proteomes" id="UP001601992"/>
    </source>
</evidence>
<dbReference type="EMBL" id="JBIAQY010000005">
    <property type="protein sequence ID" value="MFF3569593.1"/>
    <property type="molecule type" value="Genomic_DNA"/>
</dbReference>
<comment type="caution">
    <text evidence="3">The sequence shown here is derived from an EMBL/GenBank/DDBJ whole genome shotgun (WGS) entry which is preliminary data.</text>
</comment>
<keyword evidence="4" id="KW-1185">Reference proteome</keyword>
<feature type="signal peptide" evidence="2">
    <location>
        <begin position="1"/>
        <end position="32"/>
    </location>
</feature>
<keyword evidence="2" id="KW-0732">Signal</keyword>
<evidence type="ECO:0000256" key="1">
    <source>
        <dbReference type="SAM" id="MobiDB-lite"/>
    </source>
</evidence>
<feature type="region of interest" description="Disordered" evidence="1">
    <location>
        <begin position="109"/>
        <end position="135"/>
    </location>
</feature>
<protein>
    <recommendedName>
        <fullName evidence="5">GLTT repeat-containing protein</fullName>
    </recommendedName>
</protein>
<evidence type="ECO:0000313" key="3">
    <source>
        <dbReference type="EMBL" id="MFF3569593.1"/>
    </source>
</evidence>
<accession>A0ABW6RZX1</accession>
<evidence type="ECO:0008006" key="5">
    <source>
        <dbReference type="Google" id="ProtNLM"/>
    </source>
</evidence>
<organism evidence="3 4">
    <name type="scientific">Nocardia jiangxiensis</name>
    <dbReference type="NCBI Taxonomy" id="282685"/>
    <lineage>
        <taxon>Bacteria</taxon>
        <taxon>Bacillati</taxon>
        <taxon>Actinomycetota</taxon>
        <taxon>Actinomycetes</taxon>
        <taxon>Mycobacteriales</taxon>
        <taxon>Nocardiaceae</taxon>
        <taxon>Nocardia</taxon>
    </lineage>
</organism>
<sequence>MGIVMKKMTYAVSLATFATTAAVALATGTASAATPGADAPVLDPHTMSVPIAPGVQYTSNTTDRSTVLSTPIGTLTTLGGQIQLNDAKGATVYGQKTFTALPKAASTLPAAPNAPTTHQVDAAVPSPKPVDASAHDPQADFNSALGTAATQFGLATGVGGMVGGVGGAIIGCPLGVVTGGVLTSATIIGTPLGIIGGCILGASAVGGVGAILGGATLGIPVGIASGVQMYNTLHAQGDV</sequence>
<dbReference type="RefSeq" id="WP_157186202.1">
    <property type="nucleotide sequence ID" value="NZ_JBIAQY010000005.1"/>
</dbReference>
<dbReference type="Proteomes" id="UP001601992">
    <property type="component" value="Unassembled WGS sequence"/>
</dbReference>
<evidence type="ECO:0000256" key="2">
    <source>
        <dbReference type="SAM" id="SignalP"/>
    </source>
</evidence>
<proteinExistence type="predicted"/>
<gene>
    <name evidence="3" type="ORF">ACFYXQ_17625</name>
</gene>
<reference evidence="3 4" key="1">
    <citation type="submission" date="2024-10" db="EMBL/GenBank/DDBJ databases">
        <title>The Natural Products Discovery Center: Release of the First 8490 Sequenced Strains for Exploring Actinobacteria Biosynthetic Diversity.</title>
        <authorList>
            <person name="Kalkreuter E."/>
            <person name="Kautsar S.A."/>
            <person name="Yang D."/>
            <person name="Bader C.D."/>
            <person name="Teijaro C.N."/>
            <person name="Fluegel L."/>
            <person name="Davis C.M."/>
            <person name="Simpson J.R."/>
            <person name="Lauterbach L."/>
            <person name="Steele A.D."/>
            <person name="Gui C."/>
            <person name="Meng S."/>
            <person name="Li G."/>
            <person name="Viehrig K."/>
            <person name="Ye F."/>
            <person name="Su P."/>
            <person name="Kiefer A.F."/>
            <person name="Nichols A."/>
            <person name="Cepeda A.J."/>
            <person name="Yan W."/>
            <person name="Fan B."/>
            <person name="Jiang Y."/>
            <person name="Adhikari A."/>
            <person name="Zheng C.-J."/>
            <person name="Schuster L."/>
            <person name="Cowan T.M."/>
            <person name="Smanski M.J."/>
            <person name="Chevrette M.G."/>
            <person name="De Carvalho L.P.S."/>
            <person name="Shen B."/>
        </authorList>
    </citation>
    <scope>NUCLEOTIDE SEQUENCE [LARGE SCALE GENOMIC DNA]</scope>
    <source>
        <strain evidence="3 4">NPDC002593</strain>
    </source>
</reference>
<name>A0ABW6RZX1_9NOCA</name>
<feature type="chain" id="PRO_5046755577" description="GLTT repeat-containing protein" evidence="2">
    <location>
        <begin position="33"/>
        <end position="239"/>
    </location>
</feature>